<dbReference type="Proteomes" id="UP000093694">
    <property type="component" value="Unassembled WGS sequence"/>
</dbReference>
<dbReference type="EMBL" id="LROR01000106">
    <property type="protein sequence ID" value="OBR89979.1"/>
    <property type="molecule type" value="Genomic_DNA"/>
</dbReference>
<gene>
    <name evidence="2" type="ORF">CLCOS_42010</name>
    <name evidence="1" type="ORF">WX73_04155</name>
</gene>
<dbReference type="Proteomes" id="UP000077384">
    <property type="component" value="Unassembled WGS sequence"/>
</dbReference>
<reference evidence="1 3" key="1">
    <citation type="journal article" date="2015" name="Biotechnol. Bioeng.">
        <title>Genome sequence and phenotypic characterization of Caulobacter segnis.</title>
        <authorList>
            <person name="Patel S."/>
            <person name="Fletcher B."/>
            <person name="Scott D.C."/>
            <person name="Ely B."/>
        </authorList>
    </citation>
    <scope>NUCLEOTIDE SEQUENCE [LARGE SCALE GENOMIC DNA]</scope>
    <source>
        <strain evidence="1 3">PS02</strain>
    </source>
</reference>
<accession>A0A166TGG7</accession>
<evidence type="ECO:0000313" key="2">
    <source>
        <dbReference type="EMBL" id="OBR89979.1"/>
    </source>
</evidence>
<protein>
    <submittedName>
        <fullName evidence="1">Uncharacterized protein</fullName>
    </submittedName>
</protein>
<dbReference type="AlphaFoldDB" id="A0A166TGG7"/>
<comment type="caution">
    <text evidence="1">The sequence shown here is derived from an EMBL/GenBank/DDBJ whole genome shotgun (WGS) entry which is preliminary data.</text>
</comment>
<keyword evidence="4" id="KW-1185">Reference proteome</keyword>
<evidence type="ECO:0000313" key="1">
    <source>
        <dbReference type="EMBL" id="OAA93659.1"/>
    </source>
</evidence>
<evidence type="ECO:0000313" key="3">
    <source>
        <dbReference type="Proteomes" id="UP000077384"/>
    </source>
</evidence>
<evidence type="ECO:0000313" key="4">
    <source>
        <dbReference type="Proteomes" id="UP000093694"/>
    </source>
</evidence>
<reference evidence="2 4" key="2">
    <citation type="journal article" date="2016" name="Front. Microbiol.">
        <title>Industrial Acetogenic Biocatalysts: A Comparative Metabolic and Genomic Analysis.</title>
        <authorList>
            <person name="Bengelsdorf F."/>
            <person name="Poehlein A."/>
            <person name="Sonja S."/>
            <person name="Erz C."/>
            <person name="Hummel T."/>
            <person name="Hoffmeister S."/>
            <person name="Daniel R."/>
            <person name="Durre P."/>
        </authorList>
    </citation>
    <scope>NUCLEOTIDE SEQUENCE [LARGE SCALE GENOMIC DNA]</scope>
    <source>
        <strain evidence="2 4">PTA-10522</strain>
    </source>
</reference>
<name>A0A166TGG7_9CLOT</name>
<sequence length="75" mass="8873">MERRLWIQGGLESRKNISIVSKKRYEGKTVDEIMYEVNTFRNVVIEMTVELSAVKPTREPKRELQTPDNIEFVFV</sequence>
<proteinExistence type="predicted"/>
<dbReference type="PATRIC" id="fig|1705578.3.peg.4266"/>
<dbReference type="EMBL" id="LITQ01000011">
    <property type="protein sequence ID" value="OAA93659.1"/>
    <property type="molecule type" value="Genomic_DNA"/>
</dbReference>
<organism evidence="1 3">
    <name type="scientific">Clostridium coskatii</name>
    <dbReference type="NCBI Taxonomy" id="1705578"/>
    <lineage>
        <taxon>Bacteria</taxon>
        <taxon>Bacillati</taxon>
        <taxon>Bacillota</taxon>
        <taxon>Clostridia</taxon>
        <taxon>Eubacteriales</taxon>
        <taxon>Clostridiaceae</taxon>
        <taxon>Clostridium</taxon>
    </lineage>
</organism>